<dbReference type="InterPro" id="IPR051035">
    <property type="entry name" value="Mito_inheritance_9"/>
</dbReference>
<organism evidence="2 3">
    <name type="scientific">Penicillium polonicum</name>
    <dbReference type="NCBI Taxonomy" id="60169"/>
    <lineage>
        <taxon>Eukaryota</taxon>
        <taxon>Fungi</taxon>
        <taxon>Dikarya</taxon>
        <taxon>Ascomycota</taxon>
        <taxon>Pezizomycotina</taxon>
        <taxon>Eurotiomycetes</taxon>
        <taxon>Eurotiomycetidae</taxon>
        <taxon>Eurotiales</taxon>
        <taxon>Aspergillaceae</taxon>
        <taxon>Penicillium</taxon>
    </lineage>
</organism>
<proteinExistence type="predicted"/>
<dbReference type="Gene3D" id="3.90.1200.10">
    <property type="match status" value="1"/>
</dbReference>
<dbReference type="SUPFAM" id="SSF56112">
    <property type="entry name" value="Protein kinase-like (PK-like)"/>
    <property type="match status" value="1"/>
</dbReference>
<dbReference type="PANTHER" id="PTHR36091">
    <property type="entry name" value="ALTERED INHERITANCE OF MITOCHONDRIA PROTEIN 9, MITOCHONDRIAL"/>
    <property type="match status" value="1"/>
</dbReference>
<dbReference type="InterPro" id="IPR011009">
    <property type="entry name" value="Kinase-like_dom_sf"/>
</dbReference>
<dbReference type="EMBL" id="MDYM01000001">
    <property type="protein sequence ID" value="OQD71796.1"/>
    <property type="molecule type" value="Genomic_DNA"/>
</dbReference>
<dbReference type="Pfam" id="PF01636">
    <property type="entry name" value="APH"/>
    <property type="match status" value="1"/>
</dbReference>
<feature type="domain" description="Aminoglycoside phosphotransferase" evidence="1">
    <location>
        <begin position="327"/>
        <end position="405"/>
    </location>
</feature>
<accession>A0A1V6P5B5</accession>
<dbReference type="PANTHER" id="PTHR36091:SF2">
    <property type="entry name" value="AMINOGLYCOSIDE PHOSPHOTRANSFERASE DOMAIN-CONTAINING PROTEIN"/>
    <property type="match status" value="1"/>
</dbReference>
<dbReference type="AlphaFoldDB" id="A0A1V6P5B5"/>
<sequence length="612" mass="69694">MFANDPSSMKTTFGMVINKTLRAAWNANQRLTSTAFLHCRPANTRFFSHLRSDKRNQPSHSPELCVERPNGIEEKTSEEELFQYTRHRWLFNEKNELSNRHVKFNLQELVKVAVNACDGAQSCTKITKCSEGLHNKAFILTMDNGAEVFAKLPNPNAGPAHFTVASEVATRELLRDIFNVPVPQVLVWSCDATKNSVEAEFIIEEKAPGVRLGSVWNQWPRELKLQLITQVVELENTLTTITFDRQGCIYFKHDLSALIGEAKEIHTDSAGALERYAIGPLTSNELWSGAKRDMDLDRGPWKDPREYAEALGRNEIALIESHAVPRMNYYRSSQSEELPEDGIALLKKYIDVAPYLVPSPTDGSGYANVLWHPDLHLDNIFVDPNTYQITRIVDWQSACVAPLFYQSGVPKLCKKNGHVRDGWVVPSRPEGFDSLSESEQKRIDDDLESEILHKYFEAQVCKRAPRHWAVLQQQAVPTIRIPVWLVTGAWENRDLFFLRESLMELVADWEELFPGIACPIEFSREDVELQAKEQENINGVGHLLTLFRDEAVLPVDGMVDPKDFDIARENCRKFKEIFVGLGKDDDERELFRNLWPYQKSEAGILAGSHRDG</sequence>
<keyword evidence="3" id="KW-1185">Reference proteome</keyword>
<dbReference type="Proteomes" id="UP000191408">
    <property type="component" value="Unassembled WGS sequence"/>
</dbReference>
<protein>
    <recommendedName>
        <fullName evidence="1">Aminoglycoside phosphotransferase domain-containing protein</fullName>
    </recommendedName>
</protein>
<reference evidence="3" key="1">
    <citation type="journal article" date="2017" name="Nat. Microbiol.">
        <title>Global analysis of biosynthetic gene clusters reveals vast potential of secondary metabolite production in Penicillium species.</title>
        <authorList>
            <person name="Nielsen J.C."/>
            <person name="Grijseels S."/>
            <person name="Prigent S."/>
            <person name="Ji B."/>
            <person name="Dainat J."/>
            <person name="Nielsen K.F."/>
            <person name="Frisvad J.C."/>
            <person name="Workman M."/>
            <person name="Nielsen J."/>
        </authorList>
    </citation>
    <scope>NUCLEOTIDE SEQUENCE [LARGE SCALE GENOMIC DNA]</scope>
    <source>
        <strain evidence="3">IBT 4502</strain>
    </source>
</reference>
<dbReference type="OrthoDB" id="2831558at2759"/>
<gene>
    <name evidence="2" type="ORF">PENPOL_c001G01142</name>
</gene>
<evidence type="ECO:0000313" key="2">
    <source>
        <dbReference type="EMBL" id="OQD71796.1"/>
    </source>
</evidence>
<dbReference type="InterPro" id="IPR002575">
    <property type="entry name" value="Aminoglycoside_PTrfase"/>
</dbReference>
<evidence type="ECO:0000259" key="1">
    <source>
        <dbReference type="Pfam" id="PF01636"/>
    </source>
</evidence>
<name>A0A1V6P5B5_PENPO</name>
<comment type="caution">
    <text evidence="2">The sequence shown here is derived from an EMBL/GenBank/DDBJ whole genome shotgun (WGS) entry which is preliminary data.</text>
</comment>
<evidence type="ECO:0000313" key="3">
    <source>
        <dbReference type="Proteomes" id="UP000191408"/>
    </source>
</evidence>
<dbReference type="GO" id="GO:0005739">
    <property type="term" value="C:mitochondrion"/>
    <property type="evidence" value="ECO:0007669"/>
    <property type="project" value="TreeGrafter"/>
</dbReference>